<evidence type="ECO:0000313" key="2">
    <source>
        <dbReference type="Proteomes" id="UP000265614"/>
    </source>
</evidence>
<dbReference type="AlphaFoldDB" id="A0A3A3YZJ1"/>
<name>A0A3A3YZJ1_9ACTN</name>
<sequence length="106" mass="11178">MTTALLQVPTAHWQPADPWVAAGVCRLGELLVAHGLVEANPASNTGAAYDGGTFLLAPGLFACDEVQVRWGRHAGSAAVQDREVGREAWAELLRRCRASVTAARAA</sequence>
<keyword evidence="2" id="KW-1185">Reference proteome</keyword>
<dbReference type="Proteomes" id="UP000265614">
    <property type="component" value="Unassembled WGS sequence"/>
</dbReference>
<accession>A0A3A3YZJ1</accession>
<proteinExistence type="predicted"/>
<organism evidence="1 2">
    <name type="scientific">Vallicoccus soli</name>
    <dbReference type="NCBI Taxonomy" id="2339232"/>
    <lineage>
        <taxon>Bacteria</taxon>
        <taxon>Bacillati</taxon>
        <taxon>Actinomycetota</taxon>
        <taxon>Actinomycetes</taxon>
        <taxon>Motilibacterales</taxon>
        <taxon>Vallicoccaceae</taxon>
        <taxon>Vallicoccus</taxon>
    </lineage>
</organism>
<comment type="caution">
    <text evidence="1">The sequence shown here is derived from an EMBL/GenBank/DDBJ whole genome shotgun (WGS) entry which is preliminary data.</text>
</comment>
<dbReference type="EMBL" id="QZEZ01000003">
    <property type="protein sequence ID" value="RJK96303.1"/>
    <property type="molecule type" value="Genomic_DNA"/>
</dbReference>
<protein>
    <submittedName>
        <fullName evidence="1">Uncharacterized protein</fullName>
    </submittedName>
</protein>
<gene>
    <name evidence="1" type="ORF">D5H78_08605</name>
</gene>
<reference evidence="1 2" key="1">
    <citation type="submission" date="2018-09" db="EMBL/GenBank/DDBJ databases">
        <title>YIM 75000 draft genome.</title>
        <authorList>
            <person name="Tang S."/>
            <person name="Feng Y."/>
        </authorList>
    </citation>
    <scope>NUCLEOTIDE SEQUENCE [LARGE SCALE GENOMIC DNA]</scope>
    <source>
        <strain evidence="1 2">YIM 75000</strain>
    </source>
</reference>
<dbReference type="RefSeq" id="WP_119950034.1">
    <property type="nucleotide sequence ID" value="NZ_QZEZ01000003.1"/>
</dbReference>
<evidence type="ECO:0000313" key="1">
    <source>
        <dbReference type="EMBL" id="RJK96303.1"/>
    </source>
</evidence>